<evidence type="ECO:0000313" key="3">
    <source>
        <dbReference type="EnsemblMetazoa" id="XP_037877599.1"/>
    </source>
</evidence>
<feature type="compositionally biased region" description="Polar residues" evidence="1">
    <location>
        <begin position="10"/>
        <end position="21"/>
    </location>
</feature>
<keyword evidence="2" id="KW-0472">Membrane</keyword>
<sequence>MWNYGGMEFTSESDGALQPSSSFSETNEQQFIFIYVYYLQTFYQHIFNGCYAVLLFIVVVFFLIYGVEVFFKLRGEFLKETKVCTIISPVPEPQPTEMKPRIRLSLNREFKRICWTETERWTLGPWTSRSCTSRAWA</sequence>
<accession>A0A8R2M9U0</accession>
<name>A0A8R2M9U0_BOMMO</name>
<protein>
    <submittedName>
        <fullName evidence="3">Uncharacterized protein</fullName>
    </submittedName>
</protein>
<keyword evidence="2" id="KW-1133">Transmembrane helix</keyword>
<dbReference type="PANTHER" id="PTHR20893:SF2">
    <property type="entry name" value="LD08641P"/>
    <property type="match status" value="1"/>
</dbReference>
<reference evidence="3" key="2">
    <citation type="submission" date="2022-06" db="UniProtKB">
        <authorList>
            <consortium name="EnsemblMetazoa"/>
        </authorList>
    </citation>
    <scope>IDENTIFICATION</scope>
    <source>
        <strain evidence="3">p50T (Dazao)</strain>
    </source>
</reference>
<proteinExistence type="predicted"/>
<keyword evidence="4" id="KW-1185">Reference proteome</keyword>
<evidence type="ECO:0000256" key="2">
    <source>
        <dbReference type="SAM" id="Phobius"/>
    </source>
</evidence>
<dbReference type="Proteomes" id="UP000005204">
    <property type="component" value="Unassembled WGS sequence"/>
</dbReference>
<reference evidence="4" key="1">
    <citation type="journal article" date="2008" name="Insect Biochem. Mol. Biol.">
        <title>The genome of a lepidopteran model insect, the silkworm Bombyx mori.</title>
        <authorList>
            <consortium name="International Silkworm Genome Consortium"/>
        </authorList>
    </citation>
    <scope>NUCLEOTIDE SEQUENCE [LARGE SCALE GENOMIC DNA]</scope>
    <source>
        <strain evidence="4">p50T</strain>
    </source>
</reference>
<dbReference type="AlphaFoldDB" id="A0A8R2M9U0"/>
<feature type="region of interest" description="Disordered" evidence="1">
    <location>
        <begin position="1"/>
        <end position="21"/>
    </location>
</feature>
<organism evidence="3 4">
    <name type="scientific">Bombyx mori</name>
    <name type="common">Silk moth</name>
    <dbReference type="NCBI Taxonomy" id="7091"/>
    <lineage>
        <taxon>Eukaryota</taxon>
        <taxon>Metazoa</taxon>
        <taxon>Ecdysozoa</taxon>
        <taxon>Arthropoda</taxon>
        <taxon>Hexapoda</taxon>
        <taxon>Insecta</taxon>
        <taxon>Pterygota</taxon>
        <taxon>Neoptera</taxon>
        <taxon>Endopterygota</taxon>
        <taxon>Lepidoptera</taxon>
        <taxon>Glossata</taxon>
        <taxon>Ditrysia</taxon>
        <taxon>Bombycoidea</taxon>
        <taxon>Bombycidae</taxon>
        <taxon>Bombycinae</taxon>
        <taxon>Bombyx</taxon>
    </lineage>
</organism>
<keyword evidence="2" id="KW-0812">Transmembrane</keyword>
<evidence type="ECO:0000256" key="1">
    <source>
        <dbReference type="SAM" id="MobiDB-lite"/>
    </source>
</evidence>
<feature type="transmembrane region" description="Helical" evidence="2">
    <location>
        <begin position="46"/>
        <end position="71"/>
    </location>
</feature>
<dbReference type="PANTHER" id="PTHR20893">
    <property type="entry name" value="LD08641P"/>
    <property type="match status" value="1"/>
</dbReference>
<dbReference type="EnsemblMetazoa" id="XM_038021671.1">
    <property type="protein sequence ID" value="XP_037877599.1"/>
    <property type="gene ID" value="LOC119631194"/>
</dbReference>
<evidence type="ECO:0000313" key="4">
    <source>
        <dbReference type="Proteomes" id="UP000005204"/>
    </source>
</evidence>